<dbReference type="SUPFAM" id="SSF69000">
    <property type="entry name" value="FAD-dependent thiol oxidase"/>
    <property type="match status" value="1"/>
</dbReference>
<dbReference type="AlphaFoldDB" id="A0A812QFC2"/>
<evidence type="ECO:0000313" key="11">
    <source>
        <dbReference type="Proteomes" id="UP000601435"/>
    </source>
</evidence>
<dbReference type="GO" id="GO:0006457">
    <property type="term" value="P:protein folding"/>
    <property type="evidence" value="ECO:0007669"/>
    <property type="project" value="TreeGrafter"/>
</dbReference>
<dbReference type="InterPro" id="IPR017905">
    <property type="entry name" value="ERV/ALR_sulphydryl_oxidase"/>
</dbReference>
<dbReference type="Pfam" id="PF04777">
    <property type="entry name" value="Evr1_Alr"/>
    <property type="match status" value="1"/>
</dbReference>
<protein>
    <recommendedName>
        <fullName evidence="7">Sulfhydryl oxidase</fullName>
        <ecNumber evidence="7">1.8.3.2</ecNumber>
    </recommendedName>
</protein>
<dbReference type="InterPro" id="IPR036249">
    <property type="entry name" value="Thioredoxin-like_sf"/>
</dbReference>
<dbReference type="OrthoDB" id="59470at2759"/>
<dbReference type="SUPFAM" id="SSF52833">
    <property type="entry name" value="Thioredoxin-like"/>
    <property type="match status" value="1"/>
</dbReference>
<keyword evidence="2 7" id="KW-0285">Flavoprotein</keyword>
<evidence type="ECO:0000256" key="7">
    <source>
        <dbReference type="RuleBase" id="RU371123"/>
    </source>
</evidence>
<sequence>MGWLKILSLVLLQNSLACRRWWRRKADGLWLREAGKCPWTGGGSLWGELEVPSEAADTWLSSKGESGRITITVELERDGVAAYELNAFEGKSPQDVADRFAELGRRCSKAKPHRTVDCGPFREGNLHTLSNKIGEKACQHPEAKDARALFCRYPPRFYGHAGICNQYSQFCPFEELRMESDPSLIDTAVINVDAEMFHSMEECGVFQRELWIFKVFVHWCPHCQQLMPLLYRLALVLRQRGIRALRFGAVNCATEHELCAAQNWPGHPLLIARYLGPDRAVHDAIEHWVDVVKDAQLRQMLPRYALPGEFPVLKILLEQLPSSMLPKSAWSFLFDADAEHAQSSGCANLTALHLEHPEGADDRVGNGWHDAERNFTTRRRWTDAMLMLRHVLQEWIAPLGDDGNADAFSHGQLLIMESWVELLARNLPDAFGLADPLQELQRALLQRVRASQTPEGSSLCADEWKLLTAPVLTRIAEVGQRDFVVASACASDTCRMWSLLHTLASEGFRREQWELSSNSELILSPSSPDVMMQTVHDFLEQFFKCHYCRRHFLKNFEAGSFGRDLAKTSRRQVVLYFWRFHNAVSVRVTAWHSCNTTDRRWPPSSVCPRCWEQSTDDWPVLSEARDVVRGGASRALDLKASPNEEEILKFLQSAFAEPDDLS</sequence>
<keyword evidence="6" id="KW-1015">Disulfide bond</keyword>
<dbReference type="Gene3D" id="1.20.120.310">
    <property type="entry name" value="ERV/ALR sulfhydryl oxidase domain"/>
    <property type="match status" value="1"/>
</dbReference>
<dbReference type="PANTHER" id="PTHR22897:SF8">
    <property type="entry name" value="SULFHYDRYL OXIDASE"/>
    <property type="match status" value="1"/>
</dbReference>
<evidence type="ECO:0000256" key="3">
    <source>
        <dbReference type="ARBA" id="ARBA00022729"/>
    </source>
</evidence>
<feature type="chain" id="PRO_5033058301" description="Sulfhydryl oxidase" evidence="8">
    <location>
        <begin position="18"/>
        <end position="662"/>
    </location>
</feature>
<dbReference type="InterPro" id="IPR039798">
    <property type="entry name" value="Sulfhydryl_oxidase"/>
</dbReference>
<keyword evidence="4 7" id="KW-0274">FAD</keyword>
<dbReference type="EMBL" id="CAJNJA010016431">
    <property type="protein sequence ID" value="CAE7380636.1"/>
    <property type="molecule type" value="Genomic_DNA"/>
</dbReference>
<dbReference type="Proteomes" id="UP000601435">
    <property type="component" value="Unassembled WGS sequence"/>
</dbReference>
<evidence type="ECO:0000259" key="9">
    <source>
        <dbReference type="PROSITE" id="PS51324"/>
    </source>
</evidence>
<keyword evidence="5 7" id="KW-0560">Oxidoreductase</keyword>
<name>A0A812QFC2_9DINO</name>
<accession>A0A812QFC2</accession>
<dbReference type="GO" id="GO:0016971">
    <property type="term" value="F:flavin-dependent sulfhydryl oxidase activity"/>
    <property type="evidence" value="ECO:0007669"/>
    <property type="project" value="InterPro"/>
</dbReference>
<dbReference type="GO" id="GO:0000139">
    <property type="term" value="C:Golgi membrane"/>
    <property type="evidence" value="ECO:0007669"/>
    <property type="project" value="TreeGrafter"/>
</dbReference>
<dbReference type="CDD" id="cd02961">
    <property type="entry name" value="PDI_a_family"/>
    <property type="match status" value="1"/>
</dbReference>
<dbReference type="InterPro" id="IPR036774">
    <property type="entry name" value="ERV/ALR_sulphydryl_oxid_sf"/>
</dbReference>
<evidence type="ECO:0000256" key="4">
    <source>
        <dbReference type="ARBA" id="ARBA00022827"/>
    </source>
</evidence>
<dbReference type="PROSITE" id="PS51324">
    <property type="entry name" value="ERV_ALR"/>
    <property type="match status" value="1"/>
</dbReference>
<comment type="cofactor">
    <cofactor evidence="1 7">
        <name>FAD</name>
        <dbReference type="ChEBI" id="CHEBI:57692"/>
    </cofactor>
</comment>
<dbReference type="Gene3D" id="3.40.30.10">
    <property type="entry name" value="Glutaredoxin"/>
    <property type="match status" value="1"/>
</dbReference>
<dbReference type="GO" id="GO:0003756">
    <property type="term" value="F:protein disulfide isomerase activity"/>
    <property type="evidence" value="ECO:0007669"/>
    <property type="project" value="TreeGrafter"/>
</dbReference>
<proteinExistence type="predicted"/>
<evidence type="ECO:0000256" key="8">
    <source>
        <dbReference type="SAM" id="SignalP"/>
    </source>
</evidence>
<dbReference type="EC" id="1.8.3.2" evidence="7"/>
<keyword evidence="3 8" id="KW-0732">Signal</keyword>
<evidence type="ECO:0000313" key="10">
    <source>
        <dbReference type="EMBL" id="CAE7380636.1"/>
    </source>
</evidence>
<feature type="signal peptide" evidence="8">
    <location>
        <begin position="1"/>
        <end position="17"/>
    </location>
</feature>
<reference evidence="10" key="1">
    <citation type="submission" date="2021-02" db="EMBL/GenBank/DDBJ databases">
        <authorList>
            <person name="Dougan E. K."/>
            <person name="Rhodes N."/>
            <person name="Thang M."/>
            <person name="Chan C."/>
        </authorList>
    </citation>
    <scope>NUCLEOTIDE SEQUENCE</scope>
</reference>
<comment type="catalytic activity">
    <reaction evidence="7">
        <text>2 R'C(R)SH + O2 = R'C(R)S-S(R)CR' + H2O2</text>
        <dbReference type="Rhea" id="RHEA:17357"/>
        <dbReference type="ChEBI" id="CHEBI:15379"/>
        <dbReference type="ChEBI" id="CHEBI:16240"/>
        <dbReference type="ChEBI" id="CHEBI:16520"/>
        <dbReference type="ChEBI" id="CHEBI:17412"/>
        <dbReference type="EC" id="1.8.3.2"/>
    </reaction>
</comment>
<feature type="domain" description="ERV/ALR sulfhydryl oxidase" evidence="9">
    <location>
        <begin position="484"/>
        <end position="611"/>
    </location>
</feature>
<dbReference type="PANTHER" id="PTHR22897">
    <property type="entry name" value="QUIESCIN Q6-RELATED SULFHYDRYL OXIDASE"/>
    <property type="match status" value="1"/>
</dbReference>
<evidence type="ECO:0000256" key="6">
    <source>
        <dbReference type="ARBA" id="ARBA00023157"/>
    </source>
</evidence>
<evidence type="ECO:0000256" key="5">
    <source>
        <dbReference type="ARBA" id="ARBA00023002"/>
    </source>
</evidence>
<dbReference type="GO" id="GO:0005615">
    <property type="term" value="C:extracellular space"/>
    <property type="evidence" value="ECO:0007669"/>
    <property type="project" value="TreeGrafter"/>
</dbReference>
<evidence type="ECO:0000256" key="2">
    <source>
        <dbReference type="ARBA" id="ARBA00022630"/>
    </source>
</evidence>
<comment type="caution">
    <text evidence="10">The sequence shown here is derived from an EMBL/GenBank/DDBJ whole genome shotgun (WGS) entry which is preliminary data.</text>
</comment>
<evidence type="ECO:0000256" key="1">
    <source>
        <dbReference type="ARBA" id="ARBA00001974"/>
    </source>
</evidence>
<keyword evidence="11" id="KW-1185">Reference proteome</keyword>
<organism evidence="10 11">
    <name type="scientific">Symbiodinium necroappetens</name>
    <dbReference type="NCBI Taxonomy" id="1628268"/>
    <lineage>
        <taxon>Eukaryota</taxon>
        <taxon>Sar</taxon>
        <taxon>Alveolata</taxon>
        <taxon>Dinophyceae</taxon>
        <taxon>Suessiales</taxon>
        <taxon>Symbiodiniaceae</taxon>
        <taxon>Symbiodinium</taxon>
    </lineage>
</organism>
<gene>
    <name evidence="10" type="primary">QSOX2</name>
    <name evidence="10" type="ORF">SNEC2469_LOCUS10298</name>
</gene>